<dbReference type="PANTHER" id="PTHR15502:SF7">
    <property type="entry name" value="CALCINEURIN-BINDING PROTEIN CABIN-1"/>
    <property type="match status" value="1"/>
</dbReference>
<dbReference type="STRING" id="329885.A0A4U0V5C3"/>
<proteinExistence type="inferred from homology"/>
<feature type="compositionally biased region" description="Low complexity" evidence="6">
    <location>
        <begin position="1756"/>
        <end position="1767"/>
    </location>
</feature>
<comment type="caution">
    <text evidence="7">The sequence shown here is derived from an EMBL/GenBank/DDBJ whole genome shotgun (WGS) entry which is preliminary data.</text>
</comment>
<dbReference type="GO" id="GO:0005634">
    <property type="term" value="C:nucleus"/>
    <property type="evidence" value="ECO:0007669"/>
    <property type="project" value="UniProtKB-SubCell"/>
</dbReference>
<comment type="similarity">
    <text evidence="3">Belongs to the HIR3 family.</text>
</comment>
<evidence type="ECO:0000256" key="2">
    <source>
        <dbReference type="ARBA" id="ARBA00004123"/>
    </source>
</evidence>
<name>A0A4U0V5C3_9PEZI</name>
<evidence type="ECO:0000256" key="3">
    <source>
        <dbReference type="ARBA" id="ARBA00007335"/>
    </source>
</evidence>
<protein>
    <recommendedName>
        <fullName evidence="4">Histone transcription regulator 3 homolog</fullName>
    </recommendedName>
</protein>
<feature type="compositionally biased region" description="Acidic residues" evidence="6">
    <location>
        <begin position="1843"/>
        <end position="1863"/>
    </location>
</feature>
<feature type="compositionally biased region" description="Polar residues" evidence="6">
    <location>
        <begin position="344"/>
        <end position="353"/>
    </location>
</feature>
<organism evidence="7 8">
    <name type="scientific">Friedmanniomyces endolithicus</name>
    <dbReference type="NCBI Taxonomy" id="329885"/>
    <lineage>
        <taxon>Eukaryota</taxon>
        <taxon>Fungi</taxon>
        <taxon>Dikarya</taxon>
        <taxon>Ascomycota</taxon>
        <taxon>Pezizomycotina</taxon>
        <taxon>Dothideomycetes</taxon>
        <taxon>Dothideomycetidae</taxon>
        <taxon>Mycosphaerellales</taxon>
        <taxon>Teratosphaeriaceae</taxon>
        <taxon>Friedmanniomyces</taxon>
    </lineage>
</organism>
<feature type="region of interest" description="Disordered" evidence="6">
    <location>
        <begin position="1836"/>
        <end position="1865"/>
    </location>
</feature>
<evidence type="ECO:0000256" key="5">
    <source>
        <dbReference type="ARBA" id="ARBA00023242"/>
    </source>
</evidence>
<dbReference type="GO" id="GO:0006325">
    <property type="term" value="P:chromatin organization"/>
    <property type="evidence" value="ECO:0007669"/>
    <property type="project" value="InterPro"/>
</dbReference>
<keyword evidence="5" id="KW-0539">Nucleus</keyword>
<reference evidence="7 8" key="1">
    <citation type="submission" date="2017-03" db="EMBL/GenBank/DDBJ databases">
        <title>Genomes of endolithic fungi from Antarctica.</title>
        <authorList>
            <person name="Coleine C."/>
            <person name="Masonjones S."/>
            <person name="Stajich J.E."/>
        </authorList>
    </citation>
    <scope>NUCLEOTIDE SEQUENCE [LARGE SCALE GENOMIC DNA]</scope>
    <source>
        <strain evidence="7 8">CCFEE 5311</strain>
    </source>
</reference>
<feature type="region of interest" description="Disordered" evidence="6">
    <location>
        <begin position="1883"/>
        <end position="1922"/>
    </location>
</feature>
<evidence type="ECO:0000313" key="7">
    <source>
        <dbReference type="EMBL" id="TKA43928.1"/>
    </source>
</evidence>
<dbReference type="PANTHER" id="PTHR15502">
    <property type="entry name" value="CALCINEURIN-BINDING PROTEIN CABIN 1-RELATED"/>
    <property type="match status" value="1"/>
</dbReference>
<feature type="compositionally biased region" description="Polar residues" evidence="6">
    <location>
        <begin position="364"/>
        <end position="394"/>
    </location>
</feature>
<dbReference type="GO" id="GO:0000417">
    <property type="term" value="C:HIR complex"/>
    <property type="evidence" value="ECO:0007669"/>
    <property type="project" value="TreeGrafter"/>
</dbReference>
<evidence type="ECO:0000256" key="6">
    <source>
        <dbReference type="SAM" id="MobiDB-lite"/>
    </source>
</evidence>
<dbReference type="OrthoDB" id="77564at2759"/>
<dbReference type="Proteomes" id="UP000310066">
    <property type="component" value="Unassembled WGS sequence"/>
</dbReference>
<dbReference type="GO" id="GO:0031491">
    <property type="term" value="F:nucleosome binding"/>
    <property type="evidence" value="ECO:0007669"/>
    <property type="project" value="TreeGrafter"/>
</dbReference>
<sequence>MSGFKALNIESDDESEIEVDDTKELQIEDALKLYQTALRYHAQGPASFDKAAEAYQELFESEIFRYPESQAELQRIALYGAFTDDEEPWMNEVPVGTIAAKGSFDSGPSTLPQILHLSHKNYAQFRLDHLTARLDTVNVTLQQIVADASEALSHFVDALDKDDTDLDLWRKTAAVGGMLNSKRVARFCLEAVLEGDDEGLNGVLSLPGLEDGLAGEQLRDLIVELDDRLSMLQSPLSTGKRRVLSRMLKQRLNIFEDILQREEHLIAEEGLSRWTWQQPERTTLKPPSTWAELGEMLIQQLGAEQRGTGLAAPATALAFDFSGASQSGPGIVEAHSQMIHPNGGMSSLPTTIAEQFPGLDGGKPTTQPRIASAHPSTQLPGAASGTTTSPTMTLVTRKRSAEAAGMADNTEEGRTKSKRTRARESNVEPADNRQAQIDANTRWEHEQQLNEFQAADDWMFETVGNMFERIGVVGFGKARDVRHEIGGGPDEQADANSTYEPQKDGFQRAQADIVDFLTNYNDQLAHLVLQKDEDFELTSGATAAGLGGSLDHSVPLKAGLKAVSMPDDGLPHLLARVNRSWMLPHEVVNETLMQLLSPGSFNGGGSSYAQFQWSEKLKEKVVQMLVNYDDTFYTRVRDDLMILARSMRAGFDPRSSTKSSLDVHNQGDMLQTIFELHLDIYKSIKRPGSLVKPDVIVLQGDRLQRWADLARDSMYLRQLIRADGDGKVELNMRFLWAVTLTVAVAEDVAQDHVLECMHDLRRVCVDWDLPPIQLRNNAVMPELSVAALDREIARVTTRDFFLKVTSQDSSEPVAVIESLEPLLDSLDGDGIALRDDSDMDIDEGHLPADNVSPELVRYVQSTDMGVRLLLWQRLREAYSAIDYQPMVVSCYLRMMRMLLSELRSSATASLPQRERQVVVFKIFRLLKNITHKVLSITQTSDDAFTCIDETQLKIAVSTFGELLQLVQVFNVCDDSRRVGRTQPPALVNGLPVPSFAAVNKTVHELQLQIWMIVYGLLKEAIYQNSDVYPTFVEDKFDFLRCVHRNLGLRGICGGLNRVFVRLLKDEFMNMTHVDGYESEQAQVLYDLYGLNCFLTPAYELIEHHCTHDAFLDRGAAMSAVDLLLSQASKLSIRELVKHSLRDTIEKVHGAVVRKKPSDAIVRNREIYRAFMRSPINPLDILYSLQGDGNELPVSTIPKEDALLASKGWYFLMGHLSLTKYRSLKRTAPTPTEDVEIAIAFFMQDLEYSMDNWETWFRLAQAYDTKIEESVVWSAEKLNNSLQEIVQHQRAAIHCYTMATALMHRSAALAFETSGKMTELYADFAARLYSSSREPFSMLPFAMDEEKFMSMPTGVGKSKLFEPLRLYTAWKLAKALYQRAIAGKPQSWTLRFALGKCLWKMHTAPRHVRRNDRQSSAQDVLEPFIRAIELLPDLKDSREKREPTLEPHYKLVSIVHKLVERDELSVEQACEYLQHTRYAHLKNYPHSIDAWSAHVLAILKNLRAADKSNWHHRMIARAAHIIYGDAEPRAGGLDPSELQVVADARQELTQQMFTKTMVLQVWRPECERAGRHFVYTARYTRFFTQILEQLEDRTSLEALARRVRRRPHDMFEHGVVWQEICNAYLRLLRKHADLSEGLETSTFSNIAHEEFLARKEPLERWMQMQDSDTSAALDVLREVQELKKINQSLMKPGPIDDVIGDAYAYLFVSMGKQLWDEERKVKLEEEARRPPPPAANPSRNPMMSLTNLMNLDGGSDPTTALPTAASTPVPQPEHPAHPRKKPGVGRREIRTCAETCMQKSAAPPTARTLAASNTRVQVVITPLRGAMGDVSGVESATASIHDSADDESELSELEEDVGEAEEREEGGGDVVGRLLFPGLVSAVETAEGSPRSGMGNGLDGEEDGDIVMNEREEGVAVSLGTGE</sequence>
<dbReference type="InterPro" id="IPR033053">
    <property type="entry name" value="Hir3/CABIN1"/>
</dbReference>
<evidence type="ECO:0000313" key="8">
    <source>
        <dbReference type="Proteomes" id="UP000310066"/>
    </source>
</evidence>
<feature type="region of interest" description="Disordered" evidence="6">
    <location>
        <begin position="343"/>
        <end position="432"/>
    </location>
</feature>
<evidence type="ECO:0000256" key="1">
    <source>
        <dbReference type="ARBA" id="ARBA00002687"/>
    </source>
</evidence>
<feature type="region of interest" description="Disordered" evidence="6">
    <location>
        <begin position="1722"/>
        <end position="1785"/>
    </location>
</feature>
<comment type="subcellular location">
    <subcellularLocation>
        <location evidence="2">Nucleus</location>
    </subcellularLocation>
</comment>
<accession>A0A4U0V5C3</accession>
<comment type="function">
    <text evidence="1">Has a role in a nucleosome assembly pathway that is required for the integrity of heterochromatin and proper chromosome segregation.</text>
</comment>
<evidence type="ECO:0000256" key="4">
    <source>
        <dbReference type="ARBA" id="ARBA00014848"/>
    </source>
</evidence>
<gene>
    <name evidence="7" type="ORF">B0A54_05689</name>
</gene>
<dbReference type="EMBL" id="NAJP01000017">
    <property type="protein sequence ID" value="TKA43928.1"/>
    <property type="molecule type" value="Genomic_DNA"/>
</dbReference>